<keyword evidence="1" id="KW-0812">Transmembrane</keyword>
<dbReference type="RefSeq" id="WP_379728935.1">
    <property type="nucleotide sequence ID" value="NZ_JBHRYJ010000004.1"/>
</dbReference>
<feature type="transmembrane region" description="Helical" evidence="1">
    <location>
        <begin position="25"/>
        <end position="51"/>
    </location>
</feature>
<keyword evidence="1" id="KW-1133">Transmembrane helix</keyword>
<comment type="caution">
    <text evidence="2">The sequence shown here is derived from an EMBL/GenBank/DDBJ whole genome shotgun (WGS) entry which is preliminary data.</text>
</comment>
<name>A0ABV7VJH8_9PROT</name>
<evidence type="ECO:0000313" key="3">
    <source>
        <dbReference type="Proteomes" id="UP001595711"/>
    </source>
</evidence>
<reference evidence="3" key="1">
    <citation type="journal article" date="2019" name="Int. J. Syst. Evol. Microbiol.">
        <title>The Global Catalogue of Microorganisms (GCM) 10K type strain sequencing project: providing services to taxonomists for standard genome sequencing and annotation.</title>
        <authorList>
            <consortium name="The Broad Institute Genomics Platform"/>
            <consortium name="The Broad Institute Genome Sequencing Center for Infectious Disease"/>
            <person name="Wu L."/>
            <person name="Ma J."/>
        </authorList>
    </citation>
    <scope>NUCLEOTIDE SEQUENCE [LARGE SCALE GENOMIC DNA]</scope>
    <source>
        <strain evidence="3">KCTC 42182</strain>
    </source>
</reference>
<feature type="transmembrane region" description="Helical" evidence="1">
    <location>
        <begin position="63"/>
        <end position="85"/>
    </location>
</feature>
<gene>
    <name evidence="2" type="ORF">ACFOOQ_17715</name>
</gene>
<evidence type="ECO:0000313" key="2">
    <source>
        <dbReference type="EMBL" id="MFC3677395.1"/>
    </source>
</evidence>
<evidence type="ECO:0008006" key="4">
    <source>
        <dbReference type="Google" id="ProtNLM"/>
    </source>
</evidence>
<accession>A0ABV7VJH8</accession>
<dbReference type="EMBL" id="JBHRYJ010000004">
    <property type="protein sequence ID" value="MFC3677395.1"/>
    <property type="molecule type" value="Genomic_DNA"/>
</dbReference>
<dbReference type="Proteomes" id="UP001595711">
    <property type="component" value="Unassembled WGS sequence"/>
</dbReference>
<keyword evidence="1" id="KW-0472">Membrane</keyword>
<proteinExistence type="predicted"/>
<organism evidence="2 3">
    <name type="scientific">Ferrovibrio xuzhouensis</name>
    <dbReference type="NCBI Taxonomy" id="1576914"/>
    <lineage>
        <taxon>Bacteria</taxon>
        <taxon>Pseudomonadati</taxon>
        <taxon>Pseudomonadota</taxon>
        <taxon>Alphaproteobacteria</taxon>
        <taxon>Rhodospirillales</taxon>
        <taxon>Rhodospirillaceae</taxon>
        <taxon>Ferrovibrio</taxon>
    </lineage>
</organism>
<keyword evidence="3" id="KW-1185">Reference proteome</keyword>
<sequence>MSLNLASLAFQGLQAAASARQRRQIAVAAVAGLFGLAAMLAGLLMAGWALFLGFSAVLIAPWAAAAAAACLFVLAGLSGCLVLRLKPEPVNPLNEAIAQIAPLVRQHPTTALLAAAVLGGLTGLSARR</sequence>
<protein>
    <recommendedName>
        <fullName evidence="4">Phage holin family protein</fullName>
    </recommendedName>
</protein>
<evidence type="ECO:0000256" key="1">
    <source>
        <dbReference type="SAM" id="Phobius"/>
    </source>
</evidence>